<dbReference type="OrthoDB" id="10440081at2759"/>
<organism evidence="1 2">
    <name type="scientific">Trema orientale</name>
    <name type="common">Charcoal tree</name>
    <name type="synonym">Celtis orientalis</name>
    <dbReference type="NCBI Taxonomy" id="63057"/>
    <lineage>
        <taxon>Eukaryota</taxon>
        <taxon>Viridiplantae</taxon>
        <taxon>Streptophyta</taxon>
        <taxon>Embryophyta</taxon>
        <taxon>Tracheophyta</taxon>
        <taxon>Spermatophyta</taxon>
        <taxon>Magnoliopsida</taxon>
        <taxon>eudicotyledons</taxon>
        <taxon>Gunneridae</taxon>
        <taxon>Pentapetalae</taxon>
        <taxon>rosids</taxon>
        <taxon>fabids</taxon>
        <taxon>Rosales</taxon>
        <taxon>Cannabaceae</taxon>
        <taxon>Trema</taxon>
    </lineage>
</organism>
<gene>
    <name evidence="1" type="ORF">TorRG33x02_280430</name>
</gene>
<dbReference type="EMBL" id="JXTC01000351">
    <property type="protein sequence ID" value="PON62043.1"/>
    <property type="molecule type" value="Genomic_DNA"/>
</dbReference>
<evidence type="ECO:0000313" key="2">
    <source>
        <dbReference type="Proteomes" id="UP000237000"/>
    </source>
</evidence>
<keyword evidence="2" id="KW-1185">Reference proteome</keyword>
<accession>A0A2P5CLY9</accession>
<proteinExistence type="predicted"/>
<feature type="non-terminal residue" evidence="1">
    <location>
        <position position="78"/>
    </location>
</feature>
<evidence type="ECO:0000313" key="1">
    <source>
        <dbReference type="EMBL" id="PON62043.1"/>
    </source>
</evidence>
<protein>
    <submittedName>
        <fullName evidence="1">Uncharacterized protein</fullName>
    </submittedName>
</protein>
<reference evidence="2" key="1">
    <citation type="submission" date="2016-06" db="EMBL/GenBank/DDBJ databases">
        <title>Parallel loss of symbiosis genes in relatives of nitrogen-fixing non-legume Parasponia.</title>
        <authorList>
            <person name="Van Velzen R."/>
            <person name="Holmer R."/>
            <person name="Bu F."/>
            <person name="Rutten L."/>
            <person name="Van Zeijl A."/>
            <person name="Liu W."/>
            <person name="Santuari L."/>
            <person name="Cao Q."/>
            <person name="Sharma T."/>
            <person name="Shen D."/>
            <person name="Roswanjaya Y."/>
            <person name="Wardhani T."/>
            <person name="Kalhor M.S."/>
            <person name="Jansen J."/>
            <person name="Van den Hoogen J."/>
            <person name="Gungor B."/>
            <person name="Hartog M."/>
            <person name="Hontelez J."/>
            <person name="Verver J."/>
            <person name="Yang W.-C."/>
            <person name="Schijlen E."/>
            <person name="Repin R."/>
            <person name="Schilthuizen M."/>
            <person name="Schranz E."/>
            <person name="Heidstra R."/>
            <person name="Miyata K."/>
            <person name="Fedorova E."/>
            <person name="Kohlen W."/>
            <person name="Bisseling T."/>
            <person name="Smit S."/>
            <person name="Geurts R."/>
        </authorList>
    </citation>
    <scope>NUCLEOTIDE SEQUENCE [LARGE SCALE GENOMIC DNA]</scope>
    <source>
        <strain evidence="2">cv. RG33-2</strain>
    </source>
</reference>
<dbReference type="Proteomes" id="UP000237000">
    <property type="component" value="Unassembled WGS sequence"/>
</dbReference>
<comment type="caution">
    <text evidence="1">The sequence shown here is derived from an EMBL/GenBank/DDBJ whole genome shotgun (WGS) entry which is preliminary data.</text>
</comment>
<name>A0A2P5CLY9_TREOI</name>
<sequence>MKKLTKHPKPIKEKRSYRAKCTVINVECFRVFNQINQWRMKMKGGWREKEKGIVCLGYVEGCDSLYPLRVPLVGVSFR</sequence>
<dbReference type="AlphaFoldDB" id="A0A2P5CLY9"/>
<dbReference type="InParanoid" id="A0A2P5CLY9"/>